<name>R7QFK0_CHOCR</name>
<dbReference type="KEGG" id="ccp:CHC_T00005518001"/>
<dbReference type="Proteomes" id="UP000012073">
    <property type="component" value="Unassembled WGS sequence"/>
</dbReference>
<feature type="domain" description="BPTI/Kunitz inhibitor" evidence="2">
    <location>
        <begin position="68"/>
        <end position="117"/>
    </location>
</feature>
<dbReference type="GO" id="GO:0004867">
    <property type="term" value="F:serine-type endopeptidase inhibitor activity"/>
    <property type="evidence" value="ECO:0007669"/>
    <property type="project" value="InterPro"/>
</dbReference>
<dbReference type="PROSITE" id="PS50279">
    <property type="entry name" value="BPTI_KUNITZ_2"/>
    <property type="match status" value="2"/>
</dbReference>
<dbReference type="GeneID" id="17324455"/>
<dbReference type="InterPro" id="IPR036880">
    <property type="entry name" value="Kunitz_BPTI_sf"/>
</dbReference>
<dbReference type="CDD" id="cd00109">
    <property type="entry name" value="Kunitz-type"/>
    <property type="match status" value="2"/>
</dbReference>
<organism evidence="3 4">
    <name type="scientific">Chondrus crispus</name>
    <name type="common">Carrageen Irish moss</name>
    <name type="synonym">Polymorpha crispa</name>
    <dbReference type="NCBI Taxonomy" id="2769"/>
    <lineage>
        <taxon>Eukaryota</taxon>
        <taxon>Rhodophyta</taxon>
        <taxon>Florideophyceae</taxon>
        <taxon>Rhodymeniophycidae</taxon>
        <taxon>Gigartinales</taxon>
        <taxon>Gigartinaceae</taxon>
        <taxon>Chondrus</taxon>
    </lineage>
</organism>
<dbReference type="OrthoDB" id="4473401at2759"/>
<protein>
    <recommendedName>
        <fullName evidence="2">BPTI/Kunitz inhibitor domain-containing protein</fullName>
    </recommendedName>
</protein>
<dbReference type="AlphaFoldDB" id="R7QFK0"/>
<evidence type="ECO:0000313" key="4">
    <source>
        <dbReference type="Proteomes" id="UP000012073"/>
    </source>
</evidence>
<sequence>MAPVPTPVSATLDPCFLVPDSGPCYGAFPRYFYNQDTKKCAQFIWGGCHGVVPFKTLDHCKRAACNPCDQKPEVGPCRALIPKYFFDKRTRMCERFFWGGCRGNVPFDTRNDCRRARCRKH</sequence>
<dbReference type="SUPFAM" id="SSF57362">
    <property type="entry name" value="BPTI-like"/>
    <property type="match status" value="2"/>
</dbReference>
<proteinExistence type="predicted"/>
<dbReference type="RefSeq" id="XP_005716678.1">
    <property type="nucleotide sequence ID" value="XM_005716621.1"/>
</dbReference>
<dbReference type="PANTHER" id="PTHR10083:SF374">
    <property type="entry name" value="BPTI_KUNITZ INHIBITOR DOMAIN-CONTAINING PROTEIN"/>
    <property type="match status" value="1"/>
</dbReference>
<dbReference type="Gene3D" id="4.10.410.10">
    <property type="entry name" value="Pancreatic trypsin inhibitor Kunitz domain"/>
    <property type="match status" value="2"/>
</dbReference>
<evidence type="ECO:0000313" key="3">
    <source>
        <dbReference type="EMBL" id="CDF36859.1"/>
    </source>
</evidence>
<gene>
    <name evidence="3" type="ORF">CHC_T00005518001</name>
</gene>
<keyword evidence="4" id="KW-1185">Reference proteome</keyword>
<dbReference type="EMBL" id="HG001807">
    <property type="protein sequence ID" value="CDF36859.1"/>
    <property type="molecule type" value="Genomic_DNA"/>
</dbReference>
<dbReference type="PANTHER" id="PTHR10083">
    <property type="entry name" value="KUNITZ-TYPE PROTEASE INHIBITOR-RELATED"/>
    <property type="match status" value="1"/>
</dbReference>
<feature type="domain" description="BPTI/Kunitz inhibitor" evidence="2">
    <location>
        <begin position="15"/>
        <end position="64"/>
    </location>
</feature>
<dbReference type="Gramene" id="CDF36859">
    <property type="protein sequence ID" value="CDF36859"/>
    <property type="gene ID" value="CHC_T00005518001"/>
</dbReference>
<dbReference type="STRING" id="2769.R7QFK0"/>
<evidence type="ECO:0000259" key="2">
    <source>
        <dbReference type="PROSITE" id="PS50279"/>
    </source>
</evidence>
<dbReference type="GO" id="GO:0005615">
    <property type="term" value="C:extracellular space"/>
    <property type="evidence" value="ECO:0007669"/>
    <property type="project" value="TreeGrafter"/>
</dbReference>
<keyword evidence="1" id="KW-1015">Disulfide bond</keyword>
<dbReference type="InterPro" id="IPR002223">
    <property type="entry name" value="Kunitz_BPTI"/>
</dbReference>
<dbReference type="SMART" id="SM00131">
    <property type="entry name" value="KU"/>
    <property type="match status" value="2"/>
</dbReference>
<evidence type="ECO:0000256" key="1">
    <source>
        <dbReference type="ARBA" id="ARBA00023157"/>
    </source>
</evidence>
<dbReference type="InterPro" id="IPR050098">
    <property type="entry name" value="TFPI/VKTCI-like"/>
</dbReference>
<reference evidence="4" key="1">
    <citation type="journal article" date="2013" name="Proc. Natl. Acad. Sci. U.S.A.">
        <title>Genome structure and metabolic features in the red seaweed Chondrus crispus shed light on evolution of the Archaeplastida.</title>
        <authorList>
            <person name="Collen J."/>
            <person name="Porcel B."/>
            <person name="Carre W."/>
            <person name="Ball S.G."/>
            <person name="Chaparro C."/>
            <person name="Tonon T."/>
            <person name="Barbeyron T."/>
            <person name="Michel G."/>
            <person name="Noel B."/>
            <person name="Valentin K."/>
            <person name="Elias M."/>
            <person name="Artiguenave F."/>
            <person name="Arun A."/>
            <person name="Aury J.M."/>
            <person name="Barbosa-Neto J.F."/>
            <person name="Bothwell J.H."/>
            <person name="Bouget F.Y."/>
            <person name="Brillet L."/>
            <person name="Cabello-Hurtado F."/>
            <person name="Capella-Gutierrez S."/>
            <person name="Charrier B."/>
            <person name="Cladiere L."/>
            <person name="Cock J.M."/>
            <person name="Coelho S.M."/>
            <person name="Colleoni C."/>
            <person name="Czjzek M."/>
            <person name="Da Silva C."/>
            <person name="Delage L."/>
            <person name="Denoeud F."/>
            <person name="Deschamps P."/>
            <person name="Dittami S.M."/>
            <person name="Gabaldon T."/>
            <person name="Gachon C.M."/>
            <person name="Groisillier A."/>
            <person name="Herve C."/>
            <person name="Jabbari K."/>
            <person name="Katinka M."/>
            <person name="Kloareg B."/>
            <person name="Kowalczyk N."/>
            <person name="Labadie K."/>
            <person name="Leblanc C."/>
            <person name="Lopez P.J."/>
            <person name="McLachlan D.H."/>
            <person name="Meslet-Cladiere L."/>
            <person name="Moustafa A."/>
            <person name="Nehr Z."/>
            <person name="Nyvall Collen P."/>
            <person name="Panaud O."/>
            <person name="Partensky F."/>
            <person name="Poulain J."/>
            <person name="Rensing S.A."/>
            <person name="Rousvoal S."/>
            <person name="Samson G."/>
            <person name="Symeonidi A."/>
            <person name="Weissenbach J."/>
            <person name="Zambounis A."/>
            <person name="Wincker P."/>
            <person name="Boyen C."/>
        </authorList>
    </citation>
    <scope>NUCLEOTIDE SEQUENCE [LARGE SCALE GENOMIC DNA]</scope>
    <source>
        <strain evidence="4">cv. Stackhouse</strain>
    </source>
</reference>
<dbReference type="Pfam" id="PF00014">
    <property type="entry name" value="Kunitz_BPTI"/>
    <property type="match status" value="2"/>
</dbReference>
<accession>R7QFK0</accession>
<dbReference type="PhylomeDB" id="R7QFK0"/>